<dbReference type="InterPro" id="IPR036390">
    <property type="entry name" value="WH_DNA-bd_sf"/>
</dbReference>
<dbReference type="PANTHER" id="PTHR42756">
    <property type="entry name" value="TRANSCRIPTIONAL REGULATOR, MARR"/>
    <property type="match status" value="1"/>
</dbReference>
<keyword evidence="1" id="KW-0805">Transcription regulation</keyword>
<sequence>MAMFERTLFHVLRVILQTHTARWAEQVPDMTKPQFAVLEALDRGGELDQAALSRASATSKATLAEMLNRMERRGLIARRADPGDARQKRVHLTAAGATRLREVRPVADRVNDGFTATLSEAERETLLNLLAKLRRRAEETE</sequence>
<organism evidence="5">
    <name type="scientific">uncultured organism</name>
    <dbReference type="NCBI Taxonomy" id="155900"/>
    <lineage>
        <taxon>unclassified sequences</taxon>
        <taxon>environmental samples</taxon>
    </lineage>
</organism>
<dbReference type="PANTHER" id="PTHR42756:SF1">
    <property type="entry name" value="TRANSCRIPTIONAL REPRESSOR OF EMRAB OPERON"/>
    <property type="match status" value="1"/>
</dbReference>
<dbReference type="GO" id="GO:0003700">
    <property type="term" value="F:DNA-binding transcription factor activity"/>
    <property type="evidence" value="ECO:0007669"/>
    <property type="project" value="InterPro"/>
</dbReference>
<dbReference type="SMART" id="SM00347">
    <property type="entry name" value="HTH_MARR"/>
    <property type="match status" value="1"/>
</dbReference>
<proteinExistence type="predicted"/>
<evidence type="ECO:0000313" key="5">
    <source>
        <dbReference type="EMBL" id="QEA05173.1"/>
    </source>
</evidence>
<evidence type="ECO:0000256" key="3">
    <source>
        <dbReference type="ARBA" id="ARBA00023163"/>
    </source>
</evidence>
<dbReference type="Gene3D" id="1.10.10.10">
    <property type="entry name" value="Winged helix-like DNA-binding domain superfamily/Winged helix DNA-binding domain"/>
    <property type="match status" value="1"/>
</dbReference>
<evidence type="ECO:0000256" key="1">
    <source>
        <dbReference type="ARBA" id="ARBA00023015"/>
    </source>
</evidence>
<protein>
    <submittedName>
        <fullName evidence="5">Transcriptional regulator HosA</fullName>
    </submittedName>
</protein>
<accession>A0A5B8RAS7</accession>
<dbReference type="Pfam" id="PF12802">
    <property type="entry name" value="MarR_2"/>
    <property type="match status" value="1"/>
</dbReference>
<dbReference type="InterPro" id="IPR000835">
    <property type="entry name" value="HTH_MarR-typ"/>
</dbReference>
<keyword evidence="2" id="KW-0238">DNA-binding</keyword>
<dbReference type="InterPro" id="IPR036388">
    <property type="entry name" value="WH-like_DNA-bd_sf"/>
</dbReference>
<dbReference type="AlphaFoldDB" id="A0A5B8RAS7"/>
<evidence type="ECO:0000256" key="2">
    <source>
        <dbReference type="ARBA" id="ARBA00023125"/>
    </source>
</evidence>
<name>A0A5B8RAS7_9ZZZZ</name>
<reference evidence="5" key="1">
    <citation type="submission" date="2019-06" db="EMBL/GenBank/DDBJ databases">
        <authorList>
            <person name="Murdoch R.W."/>
            <person name="Fathepure B."/>
        </authorList>
    </citation>
    <scope>NUCLEOTIDE SEQUENCE</scope>
</reference>
<feature type="domain" description="HTH marR-type" evidence="4">
    <location>
        <begin position="5"/>
        <end position="135"/>
    </location>
</feature>
<dbReference type="SUPFAM" id="SSF46785">
    <property type="entry name" value="Winged helix' DNA-binding domain"/>
    <property type="match status" value="1"/>
</dbReference>
<evidence type="ECO:0000259" key="4">
    <source>
        <dbReference type="PROSITE" id="PS50995"/>
    </source>
</evidence>
<dbReference type="EMBL" id="MN079096">
    <property type="protein sequence ID" value="QEA05173.1"/>
    <property type="molecule type" value="Genomic_DNA"/>
</dbReference>
<dbReference type="PRINTS" id="PR00598">
    <property type="entry name" value="HTHMARR"/>
</dbReference>
<dbReference type="PROSITE" id="PS50995">
    <property type="entry name" value="HTH_MARR_2"/>
    <property type="match status" value="1"/>
</dbReference>
<dbReference type="GO" id="GO:0003677">
    <property type="term" value="F:DNA binding"/>
    <property type="evidence" value="ECO:0007669"/>
    <property type="project" value="UniProtKB-KW"/>
</dbReference>
<gene>
    <name evidence="5" type="primary">hosA</name>
    <name evidence="5" type="ORF">KBTEX_01492</name>
</gene>
<keyword evidence="3" id="KW-0804">Transcription</keyword>